<dbReference type="STRING" id="670307.HYPDE_22788"/>
<gene>
    <name evidence="2" type="ORF">HYPDE_22788</name>
</gene>
<name>N0AYM5_9HYPH</name>
<proteinExistence type="predicted"/>
<evidence type="ECO:0000256" key="1">
    <source>
        <dbReference type="SAM" id="MobiDB-lite"/>
    </source>
</evidence>
<keyword evidence="3" id="KW-1185">Reference proteome</keyword>
<sequence length="75" mass="7941">MAAVIEGLPARIKLPRRLLMIGRALPRGLEPKTHSPTVGEEQVLAKDFAVRLSPPGGQNRDTLLGRRSGGAGMGT</sequence>
<protein>
    <submittedName>
        <fullName evidence="2">Uncharacterized protein</fullName>
    </submittedName>
</protein>
<reference evidence="2 3" key="1">
    <citation type="journal article" date="2013" name="Genome Announc.">
        <title>Genome sequences for three denitrifying bacterial strains isolated from a uranium- and nitrate-contaminated subsurface environment.</title>
        <authorList>
            <person name="Venkatramanan R."/>
            <person name="Prakash O."/>
            <person name="Woyke T."/>
            <person name="Chain P."/>
            <person name="Goodwin L.A."/>
            <person name="Watson D."/>
            <person name="Brooks S."/>
            <person name="Kostka J.E."/>
            <person name="Green S.J."/>
        </authorList>
    </citation>
    <scope>NUCLEOTIDE SEQUENCE [LARGE SCALE GENOMIC DNA]</scope>
    <source>
        <strain evidence="2 3">1NES1</strain>
    </source>
</reference>
<organism evidence="2 3">
    <name type="scientific">Hyphomicrobium denitrificans 1NES1</name>
    <dbReference type="NCBI Taxonomy" id="670307"/>
    <lineage>
        <taxon>Bacteria</taxon>
        <taxon>Pseudomonadati</taxon>
        <taxon>Pseudomonadota</taxon>
        <taxon>Alphaproteobacteria</taxon>
        <taxon>Hyphomicrobiales</taxon>
        <taxon>Hyphomicrobiaceae</taxon>
        <taxon>Hyphomicrobium</taxon>
    </lineage>
</organism>
<accession>N0AYM5</accession>
<dbReference type="Proteomes" id="UP000005952">
    <property type="component" value="Chromosome"/>
</dbReference>
<evidence type="ECO:0000313" key="2">
    <source>
        <dbReference type="EMBL" id="AGK56244.1"/>
    </source>
</evidence>
<dbReference type="EMBL" id="CP005587">
    <property type="protein sequence ID" value="AGK56244.1"/>
    <property type="molecule type" value="Genomic_DNA"/>
</dbReference>
<dbReference type="AlphaFoldDB" id="N0AYM5"/>
<dbReference type="KEGG" id="hdt:HYPDE_22788"/>
<dbReference type="HOGENOM" id="CLU_2666143_0_0_5"/>
<feature type="region of interest" description="Disordered" evidence="1">
    <location>
        <begin position="51"/>
        <end position="75"/>
    </location>
</feature>
<evidence type="ECO:0000313" key="3">
    <source>
        <dbReference type="Proteomes" id="UP000005952"/>
    </source>
</evidence>